<dbReference type="EMBL" id="JASGBQ010000005">
    <property type="protein sequence ID" value="MDI9241903.1"/>
    <property type="molecule type" value="Genomic_DNA"/>
</dbReference>
<organism evidence="1 2">
    <name type="scientific">Fusibacillus kribbianus</name>
    <dbReference type="NCBI Taxonomy" id="3044208"/>
    <lineage>
        <taxon>Bacteria</taxon>
        <taxon>Bacillati</taxon>
        <taxon>Bacillota</taxon>
        <taxon>Clostridia</taxon>
        <taxon>Lachnospirales</taxon>
        <taxon>Lachnospiraceae</taxon>
        <taxon>Fusibacillus</taxon>
    </lineage>
</organism>
<comment type="caution">
    <text evidence="1">The sequence shown here is derived from an EMBL/GenBank/DDBJ whole genome shotgun (WGS) entry which is preliminary data.</text>
</comment>
<evidence type="ECO:0000313" key="2">
    <source>
        <dbReference type="Proteomes" id="UP001300383"/>
    </source>
</evidence>
<name>A0AAP4F0I3_9FIRM</name>
<sequence length="114" mass="13937">MRADQAIREYCKEFYGYLKGYHISYQDRDYGTYIQNGLERWIIEYQYLPDKQKIQVMLFHSNLFYSSASRKTKYPDYHLQFKQQMNPGELAGYIYTHSNKYQKCNKVERMINEL</sequence>
<reference evidence="1 2" key="1">
    <citation type="submission" date="2023-05" db="EMBL/GenBank/DDBJ databases">
        <title>[ruminococcus] sp. nov., isolated from a pig farm feces dump.</title>
        <authorList>
            <person name="Chang Y.-H."/>
        </authorList>
    </citation>
    <scope>NUCLEOTIDE SEQUENCE [LARGE SCALE GENOMIC DNA]</scope>
    <source>
        <strain evidence="1 2">YH-rum2234</strain>
    </source>
</reference>
<accession>A0AAP4F0I3</accession>
<gene>
    <name evidence="1" type="ORF">QJ036_05345</name>
</gene>
<dbReference type="AlphaFoldDB" id="A0AAP4F0I3"/>
<dbReference type="Proteomes" id="UP001300383">
    <property type="component" value="Unassembled WGS sequence"/>
</dbReference>
<keyword evidence="2" id="KW-1185">Reference proteome</keyword>
<evidence type="ECO:0000313" key="1">
    <source>
        <dbReference type="EMBL" id="MDI9241903.1"/>
    </source>
</evidence>
<proteinExistence type="predicted"/>
<protein>
    <submittedName>
        <fullName evidence="1">Uncharacterized protein</fullName>
    </submittedName>
</protein>
<dbReference type="RefSeq" id="WP_283230405.1">
    <property type="nucleotide sequence ID" value="NZ_JASGBQ010000005.1"/>
</dbReference>